<dbReference type="CDD" id="cd00257">
    <property type="entry name" value="beta-trefoil_FSCN-like"/>
    <property type="match status" value="1"/>
</dbReference>
<dbReference type="InterPro" id="IPR035992">
    <property type="entry name" value="Ricin_B-like_lectins"/>
</dbReference>
<reference evidence="2 3" key="1">
    <citation type="submission" date="2015-07" db="EMBL/GenBank/DDBJ databases">
        <title>The genome of Pseudoloma neurophilia, a relevant intracellular parasite of the zebrafish.</title>
        <authorList>
            <person name="Ndikumana S."/>
            <person name="Pelin A."/>
            <person name="Sanders J."/>
            <person name="Corradi N."/>
        </authorList>
    </citation>
    <scope>NUCLEOTIDE SEQUENCE [LARGE SCALE GENOMIC DNA]</scope>
    <source>
        <strain evidence="2 3">MK1</strain>
    </source>
</reference>
<dbReference type="PROSITE" id="PS50231">
    <property type="entry name" value="RICIN_B_LECTIN"/>
    <property type="match status" value="1"/>
</dbReference>
<gene>
    <name evidence="2" type="ORF">M153_13851000587</name>
</gene>
<feature type="chain" id="PRO_5006398880" evidence="1">
    <location>
        <begin position="23"/>
        <end position="196"/>
    </location>
</feature>
<name>A0A0R0LR98_9MICR</name>
<proteinExistence type="predicted"/>
<evidence type="ECO:0000313" key="3">
    <source>
        <dbReference type="Proteomes" id="UP000051530"/>
    </source>
</evidence>
<evidence type="ECO:0000313" key="2">
    <source>
        <dbReference type="EMBL" id="KRH92029.1"/>
    </source>
</evidence>
<sequence length="196" mass="22825">MFIFYYKMFLVLLFCSIKTVLIGPEEMVIESVLKNNHFVGFPCYDKICYNETARALYKNTPITNTTNIITKMTQTNIITNITPINNIIVRFIQRKDSYLIKFNNGRFLCGKDENRNPAVIMCREENDPNTWWTISSNNEGKFALKAKGGKCLRAIAIDKRIKTKGYFLHLKKCNGNKDYSWIIKMINKTEPEKLEP</sequence>
<dbReference type="Gene3D" id="2.80.10.50">
    <property type="match status" value="1"/>
</dbReference>
<protein>
    <submittedName>
        <fullName evidence="2">Uncharacterized protein</fullName>
    </submittedName>
</protein>
<dbReference type="EMBL" id="LGUB01001283">
    <property type="protein sequence ID" value="KRH92029.1"/>
    <property type="molecule type" value="Genomic_DNA"/>
</dbReference>
<organism evidence="2 3">
    <name type="scientific">Pseudoloma neurophilia</name>
    <dbReference type="NCBI Taxonomy" id="146866"/>
    <lineage>
        <taxon>Eukaryota</taxon>
        <taxon>Fungi</taxon>
        <taxon>Fungi incertae sedis</taxon>
        <taxon>Microsporidia</taxon>
        <taxon>Pseudoloma</taxon>
    </lineage>
</organism>
<dbReference type="SUPFAM" id="SSF50370">
    <property type="entry name" value="Ricin B-like lectins"/>
    <property type="match status" value="1"/>
</dbReference>
<evidence type="ECO:0000256" key="1">
    <source>
        <dbReference type="SAM" id="SignalP"/>
    </source>
</evidence>
<accession>A0A0R0LR98</accession>
<dbReference type="VEuPathDB" id="MicrosporidiaDB:M153_13851000587"/>
<feature type="non-terminal residue" evidence="2">
    <location>
        <position position="196"/>
    </location>
</feature>
<feature type="signal peptide" evidence="1">
    <location>
        <begin position="1"/>
        <end position="22"/>
    </location>
</feature>
<keyword evidence="1" id="KW-0732">Signal</keyword>
<dbReference type="Proteomes" id="UP000051530">
    <property type="component" value="Unassembled WGS sequence"/>
</dbReference>
<keyword evidence="3" id="KW-1185">Reference proteome</keyword>
<dbReference type="AlphaFoldDB" id="A0A0R0LR98"/>
<comment type="caution">
    <text evidence="2">The sequence shown here is derived from an EMBL/GenBank/DDBJ whole genome shotgun (WGS) entry which is preliminary data.</text>
</comment>